<feature type="compositionally biased region" description="Basic and acidic residues" evidence="1">
    <location>
        <begin position="91"/>
        <end position="115"/>
    </location>
</feature>
<accession>A0A2U8GHM7</accession>
<keyword evidence="2" id="KW-0934">Plastid</keyword>
<protein>
    <submittedName>
        <fullName evidence="2">Uncharacterized protein</fullName>
    </submittedName>
</protein>
<organism evidence="2">
    <name type="scientific">Pediastrum angulosum</name>
    <dbReference type="NCBI Taxonomy" id="271408"/>
    <lineage>
        <taxon>Eukaryota</taxon>
        <taxon>Viridiplantae</taxon>
        <taxon>Chlorophyta</taxon>
        <taxon>core chlorophytes</taxon>
        <taxon>Chlorophyceae</taxon>
        <taxon>CS clade</taxon>
        <taxon>Sphaeropleales</taxon>
        <taxon>Hydrodictyaceae</taxon>
        <taxon>Pediastrum</taxon>
    </lineage>
</organism>
<keyword evidence="2" id="KW-0150">Chloroplast</keyword>
<dbReference type="AlphaFoldDB" id="A0A2U8GHM7"/>
<sequence>MPNRFFASSCLRQSRTALSRSDNLRSRGAPQNIFEVFLLSTLRAIFEVIWESKIPNNLRILELFGNQRFPNNSKRRFQNKKNALARSAKPKKSDNLRLAERSQKEKDDAHQNKIN</sequence>
<reference evidence="2" key="1">
    <citation type="journal article" date="2018" name="Am. J. Bot.">
        <title>Organellar phylogenomics inform systematics in the green algal family Hydrodictyaceae (Chlorophyceae) and provide clues to the complex evolutionary history of plastid genomes in the green algal tree of life.</title>
        <authorList>
            <person name="McManus H.A."/>
            <person name="Fucikova K."/>
            <person name="Lewis P.O."/>
            <person name="Lewis L.A."/>
            <person name="Karol K.G."/>
        </authorList>
    </citation>
    <scope>NUCLEOTIDE SEQUENCE</scope>
</reference>
<evidence type="ECO:0000313" key="2">
    <source>
        <dbReference type="EMBL" id="AWI68173.1"/>
    </source>
</evidence>
<dbReference type="GeneID" id="36951649"/>
<proteinExistence type="predicted"/>
<name>A0A2U8GHM7_9CHLO</name>
<feature type="region of interest" description="Disordered" evidence="1">
    <location>
        <begin position="71"/>
        <end position="115"/>
    </location>
</feature>
<evidence type="ECO:0000256" key="1">
    <source>
        <dbReference type="SAM" id="MobiDB-lite"/>
    </source>
</evidence>
<dbReference type="RefSeq" id="YP_009492029.1">
    <property type="nucleotide sequence ID" value="NC_037919.1"/>
</dbReference>
<geneLocation type="chloroplast" evidence="2"/>
<dbReference type="GeneID" id="36951572"/>
<dbReference type="RefSeq" id="YP_009491976.1">
    <property type="nucleotide sequence ID" value="NC_037919.1"/>
</dbReference>
<dbReference type="EMBL" id="MF276977">
    <property type="protein sequence ID" value="AWI68173.1"/>
    <property type="molecule type" value="Genomic_DNA"/>
</dbReference>
<dbReference type="EMBL" id="MF276977">
    <property type="protein sequence ID" value="AWI68172.1"/>
    <property type="molecule type" value="Genomic_DNA"/>
</dbReference>